<dbReference type="AlphaFoldDB" id="A0AAI8YGT1"/>
<dbReference type="EMBL" id="CAUWAG010000006">
    <property type="protein sequence ID" value="CAJ2504305.1"/>
    <property type="molecule type" value="Genomic_DNA"/>
</dbReference>
<keyword evidence="3" id="KW-1185">Reference proteome</keyword>
<reference evidence="2" key="1">
    <citation type="submission" date="2023-10" db="EMBL/GenBank/DDBJ databases">
        <authorList>
            <person name="Hackl T."/>
        </authorList>
    </citation>
    <scope>NUCLEOTIDE SEQUENCE</scope>
</reference>
<dbReference type="Proteomes" id="UP001295740">
    <property type="component" value="Unassembled WGS sequence"/>
</dbReference>
<evidence type="ECO:0000313" key="3">
    <source>
        <dbReference type="Proteomes" id="UP001295740"/>
    </source>
</evidence>
<evidence type="ECO:0000313" key="2">
    <source>
        <dbReference type="EMBL" id="CAJ2504305.1"/>
    </source>
</evidence>
<accession>A0AAI8YGT1</accession>
<feature type="region of interest" description="Disordered" evidence="1">
    <location>
        <begin position="151"/>
        <end position="173"/>
    </location>
</feature>
<comment type="caution">
    <text evidence="2">The sequence shown here is derived from an EMBL/GenBank/DDBJ whole genome shotgun (WGS) entry which is preliminary data.</text>
</comment>
<organism evidence="2 3">
    <name type="scientific">Anthostomella pinea</name>
    <dbReference type="NCBI Taxonomy" id="933095"/>
    <lineage>
        <taxon>Eukaryota</taxon>
        <taxon>Fungi</taxon>
        <taxon>Dikarya</taxon>
        <taxon>Ascomycota</taxon>
        <taxon>Pezizomycotina</taxon>
        <taxon>Sordariomycetes</taxon>
        <taxon>Xylariomycetidae</taxon>
        <taxon>Xylariales</taxon>
        <taxon>Xylariaceae</taxon>
        <taxon>Anthostomella</taxon>
    </lineage>
</organism>
<name>A0AAI8YGT1_9PEZI</name>
<protein>
    <submittedName>
        <fullName evidence="2">Uu.00g116990.m01.CDS01</fullName>
    </submittedName>
</protein>
<proteinExistence type="predicted"/>
<evidence type="ECO:0000256" key="1">
    <source>
        <dbReference type="SAM" id="MobiDB-lite"/>
    </source>
</evidence>
<sequence length="173" mass="20069">MPFYQVPPTWQHNMIWATVFDNAGPQRDAGGEAGAMVPLQLIAFELQPDCFFVYRQQYPRNLGRCYISINLSKLPWECNDPRFVAECVIQTTIEKELPFNNERGNMQLNMTTDWQSVLLRVPCHHKKCSADWHDMMDWHNPKDHRFELDPEAPVFIPRGSDRSGNATTSRATE</sequence>
<feature type="compositionally biased region" description="Polar residues" evidence="1">
    <location>
        <begin position="162"/>
        <end position="173"/>
    </location>
</feature>
<gene>
    <name evidence="2" type="ORF">KHLLAP_LOCUS4773</name>
</gene>